<keyword evidence="2" id="KW-0472">Membrane</keyword>
<keyword evidence="2" id="KW-1133">Transmembrane helix</keyword>
<reference evidence="3 4" key="1">
    <citation type="journal article" date="2019" name="Int. J. Syst. Evol. Microbiol.">
        <title>The Global Catalogue of Microorganisms (GCM) 10K type strain sequencing project: providing services to taxonomists for standard genome sequencing and annotation.</title>
        <authorList>
            <consortium name="The Broad Institute Genomics Platform"/>
            <consortium name="The Broad Institute Genome Sequencing Center for Infectious Disease"/>
            <person name="Wu L."/>
            <person name="Ma J."/>
        </authorList>
    </citation>
    <scope>NUCLEOTIDE SEQUENCE [LARGE SCALE GENOMIC DNA]</scope>
    <source>
        <strain evidence="3 4">JCM 12696</strain>
    </source>
</reference>
<dbReference type="NCBIfam" id="NF042935">
    <property type="entry name" value="SCO6880_fam"/>
    <property type="match status" value="1"/>
</dbReference>
<protein>
    <recommendedName>
        <fullName evidence="5">Lipoprotein</fullName>
    </recommendedName>
</protein>
<evidence type="ECO:0000313" key="3">
    <source>
        <dbReference type="EMBL" id="GAA1159985.1"/>
    </source>
</evidence>
<comment type="caution">
    <text evidence="3">The sequence shown here is derived from an EMBL/GenBank/DDBJ whole genome shotgun (WGS) entry which is preliminary data.</text>
</comment>
<keyword evidence="4" id="KW-1185">Reference proteome</keyword>
<feature type="region of interest" description="Disordered" evidence="1">
    <location>
        <begin position="1"/>
        <end position="21"/>
    </location>
</feature>
<evidence type="ECO:0000256" key="1">
    <source>
        <dbReference type="SAM" id="MobiDB-lite"/>
    </source>
</evidence>
<sequence length="509" mass="54349">MYSTSRPQFPPPPSQDLPSLTDLSTVPVTVKFPHRSRRGILLGLSWPQLVLVSCTLALLLMTVVSTGLLGAVALAPLWAASGALVVIRRHGRSLIDWAPIVARYAQRRHTGQTLWLARPVTRPRQDGVLHLPGTAASLTVVTPGDSANGAAAVHDPQRQTLTAIARVTSRAFALLDPAAQNHNVASWGRALAGIARTGHIATVQVLERTVPDSGDTLTRHWAQNGQPQTPVAGQIYSELVSSAGPAAAPHETYLAISLDLKAARRIISQAGGGLPGAFTVMEQTTASIAQAARNAGLMVTGWLTSREIAAVIRTAYDPGALAALQQWSETGRAEADPAAAGPVVQFEEYDRLATDSARHATYWVENWPRTETNAGFLHGIMFTAGVRRSLSLIYVPQGLESALRDVQRKKAAIIADANERARRGQVDSEEDSVEYADVKTRERQLIAGHADVALTGLVTVTAETDALLDAACAQIETHAVTSGVDLRRLNYQQPDAFALTALPLARTAL</sequence>
<evidence type="ECO:0008006" key="5">
    <source>
        <dbReference type="Google" id="ProtNLM"/>
    </source>
</evidence>
<organism evidence="3 4">
    <name type="scientific">Streptomyces hebeiensis</name>
    <dbReference type="NCBI Taxonomy" id="229486"/>
    <lineage>
        <taxon>Bacteria</taxon>
        <taxon>Bacillati</taxon>
        <taxon>Actinomycetota</taxon>
        <taxon>Actinomycetes</taxon>
        <taxon>Kitasatosporales</taxon>
        <taxon>Streptomycetaceae</taxon>
        <taxon>Streptomyces</taxon>
    </lineage>
</organism>
<feature type="transmembrane region" description="Helical" evidence="2">
    <location>
        <begin position="67"/>
        <end position="87"/>
    </location>
</feature>
<feature type="transmembrane region" description="Helical" evidence="2">
    <location>
        <begin position="40"/>
        <end position="61"/>
    </location>
</feature>
<name>A0ABN1UPQ7_9ACTN</name>
<proteinExistence type="predicted"/>
<keyword evidence="2" id="KW-0812">Transmembrane</keyword>
<accession>A0ABN1UPQ7</accession>
<evidence type="ECO:0000256" key="2">
    <source>
        <dbReference type="SAM" id="Phobius"/>
    </source>
</evidence>
<dbReference type="EMBL" id="BAAAKV010000010">
    <property type="protein sequence ID" value="GAA1159985.1"/>
    <property type="molecule type" value="Genomic_DNA"/>
</dbReference>
<evidence type="ECO:0000313" key="4">
    <source>
        <dbReference type="Proteomes" id="UP001501371"/>
    </source>
</evidence>
<gene>
    <name evidence="3" type="ORF">GCM10009654_15210</name>
</gene>
<dbReference type="Proteomes" id="UP001501371">
    <property type="component" value="Unassembled WGS sequence"/>
</dbReference>
<dbReference type="InterPro" id="IPR049978">
    <property type="entry name" value="SCO6880-like"/>
</dbReference>